<gene>
    <name evidence="2" type="ORF">JI739_19805</name>
</gene>
<protein>
    <submittedName>
        <fullName evidence="2">Uncharacterized protein</fullName>
    </submittedName>
</protein>
<comment type="caution">
    <text evidence="2">The sequence shown here is derived from an EMBL/GenBank/DDBJ whole genome shotgun (WGS) entry which is preliminary data.</text>
</comment>
<feature type="signal peptide" evidence="1">
    <location>
        <begin position="1"/>
        <end position="38"/>
    </location>
</feature>
<evidence type="ECO:0000256" key="1">
    <source>
        <dbReference type="SAM" id="SignalP"/>
    </source>
</evidence>
<accession>A0A937D3F2</accession>
<reference evidence="2" key="1">
    <citation type="submission" date="2021-01" db="EMBL/GenBank/DDBJ databases">
        <title>Ramlibacter sp. strain AW1 16S ribosomal RNA gene Genome sequencing and assembly.</title>
        <authorList>
            <person name="Kang M."/>
        </authorList>
    </citation>
    <scope>NUCLEOTIDE SEQUENCE</scope>
    <source>
        <strain evidence="2">AW1</strain>
    </source>
</reference>
<evidence type="ECO:0000313" key="3">
    <source>
        <dbReference type="Proteomes" id="UP000613011"/>
    </source>
</evidence>
<feature type="chain" id="PRO_5037036702" evidence="1">
    <location>
        <begin position="39"/>
        <end position="473"/>
    </location>
</feature>
<dbReference type="SUPFAM" id="SSF53474">
    <property type="entry name" value="alpha/beta-Hydrolases"/>
    <property type="match status" value="1"/>
</dbReference>
<dbReference type="AlphaFoldDB" id="A0A937D3F2"/>
<dbReference type="RefSeq" id="WP_201685658.1">
    <property type="nucleotide sequence ID" value="NZ_JAEQNA010000008.1"/>
</dbReference>
<keyword evidence="3" id="KW-1185">Reference proteome</keyword>
<dbReference type="InterPro" id="IPR029058">
    <property type="entry name" value="AB_hydrolase_fold"/>
</dbReference>
<proteinExistence type="predicted"/>
<dbReference type="EMBL" id="JAEQNA010000008">
    <property type="protein sequence ID" value="MBL0422599.1"/>
    <property type="molecule type" value="Genomic_DNA"/>
</dbReference>
<evidence type="ECO:0000313" key="2">
    <source>
        <dbReference type="EMBL" id="MBL0422599.1"/>
    </source>
</evidence>
<keyword evidence="1" id="KW-0732">Signal</keyword>
<dbReference type="Proteomes" id="UP000613011">
    <property type="component" value="Unassembled WGS sequence"/>
</dbReference>
<name>A0A937D3F2_9BURK</name>
<organism evidence="2 3">
    <name type="scientific">Ramlibacter aurantiacus</name>
    <dbReference type="NCBI Taxonomy" id="2801330"/>
    <lineage>
        <taxon>Bacteria</taxon>
        <taxon>Pseudomonadati</taxon>
        <taxon>Pseudomonadota</taxon>
        <taxon>Betaproteobacteria</taxon>
        <taxon>Burkholderiales</taxon>
        <taxon>Comamonadaceae</taxon>
        <taxon>Ramlibacter</taxon>
    </lineage>
</organism>
<sequence length="473" mass="51452">MPKLKNPLRSPRRNHVLRRTLIGAAAGLLLGASQGALAQSTTCPTNFSEQQGTLADGTPYGMRFPANWNGLLINDLDYFGARASARTCYWLNRGYAVSGTNRHPLRSFQYDPAQEIRNLLQVADIFSGTYGNPSRIVQYGHSGGGFVALGMSETQAHRIDGVVAGCAHEQVPLMNQMLDGWFVLQKLIAPELQITHFTDLTAVPALAVQWRAALTAAQATPIGRARIALAATIGQWPAWSSPAYAPPSLQDLEALQQAMFDTAMLNAGQPGGQSRFMSEHAGGVPPASPRQLSWNTGVDYAKLFLQGENAYTRSVRELYRRAQADVADDLAVLNTSSRVQADPAAIAFWSEPGRTVHGTPQVPVLRFHTTGDNIVPPQIIDSYEQKMRAQQTHPQLYARTLVQAPGHCTFSAAESAAAMETLLQRIETGKWPSTRPADMNALASSLIPGSQPRFVEFRPVTYSRPDNAPPATR</sequence>
<dbReference type="Gene3D" id="3.40.50.1820">
    <property type="entry name" value="alpha/beta hydrolase"/>
    <property type="match status" value="1"/>
</dbReference>